<proteinExistence type="predicted"/>
<keyword evidence="1" id="KW-0418">Kinase</keyword>
<gene>
    <name evidence="4" type="ORF">GCM10014715_22150</name>
</gene>
<organism evidence="4 5">
    <name type="scientific">Streptomyces spiralis</name>
    <dbReference type="NCBI Taxonomy" id="66376"/>
    <lineage>
        <taxon>Bacteria</taxon>
        <taxon>Bacillati</taxon>
        <taxon>Actinomycetota</taxon>
        <taxon>Actinomycetes</taxon>
        <taxon>Kitasatosporales</taxon>
        <taxon>Streptomycetaceae</taxon>
        <taxon>Streptomyces</taxon>
    </lineage>
</organism>
<evidence type="ECO:0000256" key="1">
    <source>
        <dbReference type="ARBA" id="ARBA00022527"/>
    </source>
</evidence>
<evidence type="ECO:0000259" key="3">
    <source>
        <dbReference type="Pfam" id="PF13581"/>
    </source>
</evidence>
<keyword evidence="5" id="KW-1185">Reference proteome</keyword>
<name>A0A918ZU08_9ACTN</name>
<comment type="caution">
    <text evidence="4">The sequence shown here is derived from an EMBL/GenBank/DDBJ whole genome shotgun (WGS) entry which is preliminary data.</text>
</comment>
<sequence length="213" mass="23043">MSAITDVHDPRRRTARACTEPRDTRAPRQPEDAPHAPDDRERPESHDTEVPRQPERAPYASGAPAAGRPPSVCADCDLGIGRHVHLHLRPVAAELGRVRTAVGAALASWGCPSETVDDGRLIVSELVGNAIRHAPEAWITLNLMQIGDRLLVEVTDGASARPVVRRAGLEEEQGRGMHLVQAIASAWGARRDGPGRKTTWCTLPVDRTGPEGR</sequence>
<dbReference type="AlphaFoldDB" id="A0A918ZU08"/>
<evidence type="ECO:0000313" key="4">
    <source>
        <dbReference type="EMBL" id="GHE68104.1"/>
    </source>
</evidence>
<dbReference type="GO" id="GO:0004674">
    <property type="term" value="F:protein serine/threonine kinase activity"/>
    <property type="evidence" value="ECO:0007669"/>
    <property type="project" value="UniProtKB-KW"/>
</dbReference>
<dbReference type="CDD" id="cd16936">
    <property type="entry name" value="HATPase_RsbW-like"/>
    <property type="match status" value="1"/>
</dbReference>
<dbReference type="RefSeq" id="WP_189899061.1">
    <property type="nucleotide sequence ID" value="NZ_BNBC01000008.1"/>
</dbReference>
<keyword evidence="1" id="KW-0808">Transferase</keyword>
<dbReference type="PANTHER" id="PTHR35526">
    <property type="entry name" value="ANTI-SIGMA-F FACTOR RSBW-RELATED"/>
    <property type="match status" value="1"/>
</dbReference>
<dbReference type="PANTHER" id="PTHR35526:SF3">
    <property type="entry name" value="ANTI-SIGMA-F FACTOR RSBW"/>
    <property type="match status" value="1"/>
</dbReference>
<evidence type="ECO:0000256" key="2">
    <source>
        <dbReference type="SAM" id="MobiDB-lite"/>
    </source>
</evidence>
<keyword evidence="1" id="KW-0723">Serine/threonine-protein kinase</keyword>
<reference evidence="4" key="1">
    <citation type="journal article" date="2014" name="Int. J. Syst. Evol. Microbiol.">
        <title>Complete genome sequence of Corynebacterium casei LMG S-19264T (=DSM 44701T), isolated from a smear-ripened cheese.</title>
        <authorList>
            <consortium name="US DOE Joint Genome Institute (JGI-PGF)"/>
            <person name="Walter F."/>
            <person name="Albersmeier A."/>
            <person name="Kalinowski J."/>
            <person name="Ruckert C."/>
        </authorList>
    </citation>
    <scope>NUCLEOTIDE SEQUENCE</scope>
    <source>
        <strain evidence="4">JCM 3302</strain>
    </source>
</reference>
<dbReference type="InterPro" id="IPR003594">
    <property type="entry name" value="HATPase_dom"/>
</dbReference>
<dbReference type="Pfam" id="PF13581">
    <property type="entry name" value="HATPase_c_2"/>
    <property type="match status" value="1"/>
</dbReference>
<evidence type="ECO:0000313" key="5">
    <source>
        <dbReference type="Proteomes" id="UP000641386"/>
    </source>
</evidence>
<dbReference type="EMBL" id="BNBC01000008">
    <property type="protein sequence ID" value="GHE68104.1"/>
    <property type="molecule type" value="Genomic_DNA"/>
</dbReference>
<protein>
    <recommendedName>
        <fullName evidence="3">Histidine kinase/HSP90-like ATPase domain-containing protein</fullName>
    </recommendedName>
</protein>
<reference evidence="4" key="2">
    <citation type="submission" date="2020-09" db="EMBL/GenBank/DDBJ databases">
        <authorList>
            <person name="Sun Q."/>
            <person name="Ohkuma M."/>
        </authorList>
    </citation>
    <scope>NUCLEOTIDE SEQUENCE</scope>
    <source>
        <strain evidence="4">JCM 3302</strain>
    </source>
</reference>
<dbReference type="SUPFAM" id="SSF55874">
    <property type="entry name" value="ATPase domain of HSP90 chaperone/DNA topoisomerase II/histidine kinase"/>
    <property type="match status" value="1"/>
</dbReference>
<dbReference type="InterPro" id="IPR036890">
    <property type="entry name" value="HATPase_C_sf"/>
</dbReference>
<feature type="region of interest" description="Disordered" evidence="2">
    <location>
        <begin position="1"/>
        <end position="68"/>
    </location>
</feature>
<dbReference type="InterPro" id="IPR050267">
    <property type="entry name" value="Anti-sigma-factor_SerPK"/>
</dbReference>
<dbReference type="Proteomes" id="UP000641386">
    <property type="component" value="Unassembled WGS sequence"/>
</dbReference>
<feature type="compositionally biased region" description="Low complexity" evidence="2">
    <location>
        <begin position="56"/>
        <end position="68"/>
    </location>
</feature>
<dbReference type="Gene3D" id="3.30.565.10">
    <property type="entry name" value="Histidine kinase-like ATPase, C-terminal domain"/>
    <property type="match status" value="1"/>
</dbReference>
<feature type="domain" description="Histidine kinase/HSP90-like ATPase" evidence="3">
    <location>
        <begin position="93"/>
        <end position="198"/>
    </location>
</feature>
<feature type="compositionally biased region" description="Basic and acidic residues" evidence="2">
    <location>
        <begin position="19"/>
        <end position="55"/>
    </location>
</feature>
<accession>A0A918ZU08</accession>